<dbReference type="InterPro" id="IPR050194">
    <property type="entry name" value="Glycosyltransferase_grp1"/>
</dbReference>
<sequence>MERIAFVSETWHPEINGVAHTLSHLCGQLAARGCELQLIRPATRDGSHEPRAQQELQVSGFRLPGYDSVQIGVPAPRRLMRLWRRYRPTVVYIATEGPLGISALLVARHLGLPVVAGFHTNFDQYSTHYRLKALRPLVRYGLRQFHNAARMTLVPTRTQADTLMQQGFQHVQVVGRGLDCSHFSPKHRSEVLREQWGVSSQQPIALYVGRLAAEKNIELLIRTYDAMQAVQPDLVLVLVGDGPLRERLQQRLPNAIFAGFQTGDALATYYASADIFVFPSLSETFGNVVLEAMASGLAVIAFDYAAAGEVIRDDHQGLLAPCTQPDRFIEQAVEVCQRPARIARLGRAARVRVEPLGWSRIADGFLACLRHAEEKAHARSQPSRL</sequence>
<dbReference type="Pfam" id="PF13439">
    <property type="entry name" value="Glyco_transf_4"/>
    <property type="match status" value="1"/>
</dbReference>
<dbReference type="PANTHER" id="PTHR45947">
    <property type="entry name" value="SULFOQUINOVOSYL TRANSFERASE SQD2"/>
    <property type="match status" value="1"/>
</dbReference>
<dbReference type="PANTHER" id="PTHR45947:SF3">
    <property type="entry name" value="SULFOQUINOVOSYL TRANSFERASE SQD2"/>
    <property type="match status" value="1"/>
</dbReference>
<dbReference type="InterPro" id="IPR028098">
    <property type="entry name" value="Glyco_trans_4-like_N"/>
</dbReference>
<reference evidence="3 4" key="1">
    <citation type="submission" date="2019-07" db="EMBL/GenBank/DDBJ databases">
        <title>Diversity of Bacteria from Kongsfjorden, Arctic.</title>
        <authorList>
            <person name="Yu Y."/>
        </authorList>
    </citation>
    <scope>NUCLEOTIDE SEQUENCE [LARGE SCALE GENOMIC DNA]</scope>
    <source>
        <strain evidence="3 4">SM1923</strain>
    </source>
</reference>
<gene>
    <name evidence="3" type="ORF">FQP86_13185</name>
</gene>
<dbReference type="InterPro" id="IPR001296">
    <property type="entry name" value="Glyco_trans_1"/>
</dbReference>
<feature type="domain" description="Glycosyl transferase family 1" evidence="1">
    <location>
        <begin position="191"/>
        <end position="350"/>
    </location>
</feature>
<dbReference type="OrthoDB" id="9802525at2"/>
<dbReference type="Proteomes" id="UP000319941">
    <property type="component" value="Unassembled WGS sequence"/>
</dbReference>
<dbReference type="Gene3D" id="3.40.50.2000">
    <property type="entry name" value="Glycogen Phosphorylase B"/>
    <property type="match status" value="2"/>
</dbReference>
<dbReference type="EMBL" id="VNFH01000009">
    <property type="protein sequence ID" value="TVU68737.1"/>
    <property type="molecule type" value="Genomic_DNA"/>
</dbReference>
<evidence type="ECO:0000259" key="1">
    <source>
        <dbReference type="Pfam" id="PF00534"/>
    </source>
</evidence>
<dbReference type="RefSeq" id="WP_144727804.1">
    <property type="nucleotide sequence ID" value="NZ_CAWOWR010000147.1"/>
</dbReference>
<accession>A0A558HI04</accession>
<feature type="domain" description="Glycosyltransferase subfamily 4-like N-terminal" evidence="2">
    <location>
        <begin position="15"/>
        <end position="181"/>
    </location>
</feature>
<name>A0A558HI04_9GAMM</name>
<dbReference type="GO" id="GO:0016757">
    <property type="term" value="F:glycosyltransferase activity"/>
    <property type="evidence" value="ECO:0007669"/>
    <property type="project" value="InterPro"/>
</dbReference>
<evidence type="ECO:0000313" key="4">
    <source>
        <dbReference type="Proteomes" id="UP000319941"/>
    </source>
</evidence>
<dbReference type="Pfam" id="PF00534">
    <property type="entry name" value="Glycos_transf_1"/>
    <property type="match status" value="1"/>
</dbReference>
<evidence type="ECO:0000259" key="2">
    <source>
        <dbReference type="Pfam" id="PF13439"/>
    </source>
</evidence>
<keyword evidence="3" id="KW-0808">Transferase</keyword>
<proteinExistence type="predicted"/>
<dbReference type="SUPFAM" id="SSF53756">
    <property type="entry name" value="UDP-Glycosyltransferase/glycogen phosphorylase"/>
    <property type="match status" value="1"/>
</dbReference>
<organism evidence="3 4">
    <name type="scientific">Cobetia crustatorum</name>
    <dbReference type="NCBI Taxonomy" id="553385"/>
    <lineage>
        <taxon>Bacteria</taxon>
        <taxon>Pseudomonadati</taxon>
        <taxon>Pseudomonadota</taxon>
        <taxon>Gammaproteobacteria</taxon>
        <taxon>Oceanospirillales</taxon>
        <taxon>Halomonadaceae</taxon>
        <taxon>Cobetia</taxon>
    </lineage>
</organism>
<dbReference type="STRING" id="553385.GCA_000591415_01438"/>
<comment type="caution">
    <text evidence="3">The sequence shown here is derived from an EMBL/GenBank/DDBJ whole genome shotgun (WGS) entry which is preliminary data.</text>
</comment>
<keyword evidence="4" id="KW-1185">Reference proteome</keyword>
<protein>
    <submittedName>
        <fullName evidence="3">Glycosyltransferase family 1 protein</fullName>
    </submittedName>
</protein>
<dbReference type="AlphaFoldDB" id="A0A558HI04"/>
<evidence type="ECO:0000313" key="3">
    <source>
        <dbReference type="EMBL" id="TVU68737.1"/>
    </source>
</evidence>
<dbReference type="CDD" id="cd03814">
    <property type="entry name" value="GT4-like"/>
    <property type="match status" value="1"/>
</dbReference>